<evidence type="ECO:0000256" key="4">
    <source>
        <dbReference type="ARBA" id="ARBA00022837"/>
    </source>
</evidence>
<keyword evidence="3" id="KW-0479">Metal-binding</keyword>
<protein>
    <recommendedName>
        <fullName evidence="14">Calcium-transporting ATPase</fullName>
    </recommendedName>
</protein>
<evidence type="ECO:0000256" key="5">
    <source>
        <dbReference type="ARBA" id="ARBA00022842"/>
    </source>
</evidence>
<dbReference type="InterPro" id="IPR004014">
    <property type="entry name" value="ATPase_P-typ_cation-transptr_N"/>
</dbReference>
<evidence type="ECO:0000259" key="9">
    <source>
        <dbReference type="Pfam" id="PF00122"/>
    </source>
</evidence>
<sequence>MHRENRTAKSICIHHLLNFRDSHVSITIPQENNGSRINQTILTDLVTKKDVQTLQALGGVDGVAYCLETNLEGGINGSAEDITRRQAAFGSNTYGKKQPVKSFSYFVEKAFKDHTIMILLGCAALSLGICIKDQGSTFKESWYTCASISLAVFVLVAFSAIGNWWQDRQLDKLFRVGNNIQIDVIRGCQRQQISIFDVVVGDIVYLKMGDKVPADGLFLDGHSLPVDKSSMAEDRNHNEVNLRQNPFLVSSAKVINGFARMLVTSVGTNTAYGQMIYQTNLISSHKKEKTPLQTRVRKLARSIRKNTDLVIVVLVVVSYFTSNTGDEDGIKEFYGSKTKANDPLNAIKGIAAGAAIIIGTASLESLLIGVKLTLTYAMRRMLVDKLVVRKPSACEAMCSITTICTNKTGTLTLNQMKVKNFWLGRKPLDEVVACSSSSISPHVVDLILQGVALNTVEGACKGSSRLVGFEFFGSSTDKALLSWAALELKMDMKKLKQNYSILLVETFNSHKKRSGVLIKDKDDNTDALHVHWKGATEMILSMCSSSYDASGIMKDLNGEERMKFEQMIDEMAASGLRCVAFAHKRVSLEEGEDLREKRKLEEENLTLLGLAVIEDPCRPEVKEAMEHCRCAGMKIKMITGDNVSTARAIAIKCGILRSGDEDNEGVVVEGEVFRNYTLKERMEKVDNICVLARSSPLDRLLMVQCLKLKGQVVAVSSKNDSLALKEAHVGLSLGIQGTEVSKESSDIIILDDNFATIAVALKWGRCICWVNLIIGVLGALALATEHPTSELMEKPSVGPMERLITNIMWRNLLAQALYQIGALLMLQCRGEPTFGVTEAMDNILIFHTFVLCQVFNVFNARKLEKKNVFKDVYKNWKFLGIVGIMILLQVVMVEFLRQFANTEKLNREEFGPTEKLNWVNWRTCVAIAAVSWPVSTIVKCIPVPQLR</sequence>
<evidence type="ECO:0000259" key="11">
    <source>
        <dbReference type="Pfam" id="PF00690"/>
    </source>
</evidence>
<feature type="transmembrane region" description="Helical" evidence="8">
    <location>
        <begin position="116"/>
        <end position="135"/>
    </location>
</feature>
<evidence type="ECO:0008006" key="14">
    <source>
        <dbReference type="Google" id="ProtNLM"/>
    </source>
</evidence>
<organism evidence="12 13">
    <name type="scientific">Rubroshorea leprosula</name>
    <dbReference type="NCBI Taxonomy" id="152421"/>
    <lineage>
        <taxon>Eukaryota</taxon>
        <taxon>Viridiplantae</taxon>
        <taxon>Streptophyta</taxon>
        <taxon>Embryophyta</taxon>
        <taxon>Tracheophyta</taxon>
        <taxon>Spermatophyta</taxon>
        <taxon>Magnoliopsida</taxon>
        <taxon>eudicotyledons</taxon>
        <taxon>Gunneridae</taxon>
        <taxon>Pentapetalae</taxon>
        <taxon>rosids</taxon>
        <taxon>malvids</taxon>
        <taxon>Malvales</taxon>
        <taxon>Dipterocarpaceae</taxon>
        <taxon>Rubroshorea</taxon>
    </lineage>
</organism>
<dbReference type="GO" id="GO:0005886">
    <property type="term" value="C:plasma membrane"/>
    <property type="evidence" value="ECO:0007669"/>
    <property type="project" value="TreeGrafter"/>
</dbReference>
<name>A0AAV5M2P7_9ROSI</name>
<feature type="transmembrane region" description="Helical" evidence="8">
    <location>
        <begin position="766"/>
        <end position="783"/>
    </location>
</feature>
<dbReference type="GO" id="GO:0046872">
    <property type="term" value="F:metal ion binding"/>
    <property type="evidence" value="ECO:0007669"/>
    <property type="project" value="UniProtKB-KW"/>
</dbReference>
<keyword evidence="2 8" id="KW-0812">Transmembrane</keyword>
<dbReference type="InterPro" id="IPR036412">
    <property type="entry name" value="HAD-like_sf"/>
</dbReference>
<dbReference type="InterPro" id="IPR006068">
    <property type="entry name" value="ATPase_P-typ_cation-transptr_C"/>
</dbReference>
<accession>A0AAV5M2P7</accession>
<feature type="transmembrane region" description="Helical" evidence="8">
    <location>
        <begin position="839"/>
        <end position="858"/>
    </location>
</feature>
<evidence type="ECO:0000256" key="2">
    <source>
        <dbReference type="ARBA" id="ARBA00022692"/>
    </source>
</evidence>
<dbReference type="SUPFAM" id="SSF81660">
    <property type="entry name" value="Metal cation-transporting ATPase, ATP-binding domain N"/>
    <property type="match status" value="1"/>
</dbReference>
<dbReference type="Pfam" id="PF00690">
    <property type="entry name" value="Cation_ATPase_N"/>
    <property type="match status" value="1"/>
</dbReference>
<feature type="transmembrane region" description="Helical" evidence="8">
    <location>
        <begin position="307"/>
        <end position="325"/>
    </location>
</feature>
<keyword evidence="6 8" id="KW-1133">Transmembrane helix</keyword>
<feature type="domain" description="P-type ATPase A" evidence="9">
    <location>
        <begin position="183"/>
        <end position="278"/>
    </location>
</feature>
<dbReference type="InterPro" id="IPR023214">
    <property type="entry name" value="HAD_sf"/>
</dbReference>
<keyword evidence="13" id="KW-1185">Reference proteome</keyword>
<dbReference type="Gene3D" id="1.20.1110.10">
    <property type="entry name" value="Calcium-transporting ATPase, transmembrane domain"/>
    <property type="match status" value="2"/>
</dbReference>
<dbReference type="InterPro" id="IPR023299">
    <property type="entry name" value="ATPase_P-typ_cyto_dom_N"/>
</dbReference>
<dbReference type="PRINTS" id="PR00119">
    <property type="entry name" value="CATATPASE"/>
</dbReference>
<dbReference type="GO" id="GO:0005388">
    <property type="term" value="F:P-type calcium transporter activity"/>
    <property type="evidence" value="ECO:0007669"/>
    <property type="project" value="TreeGrafter"/>
</dbReference>
<dbReference type="GO" id="GO:0000166">
    <property type="term" value="F:nucleotide binding"/>
    <property type="evidence" value="ECO:0007669"/>
    <property type="project" value="InterPro"/>
</dbReference>
<dbReference type="Gene3D" id="3.40.1110.10">
    <property type="entry name" value="Calcium-transporting ATPase, cytoplasmic domain N"/>
    <property type="match status" value="1"/>
</dbReference>
<evidence type="ECO:0000313" key="13">
    <source>
        <dbReference type="Proteomes" id="UP001054252"/>
    </source>
</evidence>
<evidence type="ECO:0000256" key="7">
    <source>
        <dbReference type="ARBA" id="ARBA00023136"/>
    </source>
</evidence>
<evidence type="ECO:0000256" key="8">
    <source>
        <dbReference type="SAM" id="Phobius"/>
    </source>
</evidence>
<evidence type="ECO:0000256" key="1">
    <source>
        <dbReference type="ARBA" id="ARBA00004370"/>
    </source>
</evidence>
<dbReference type="Gene3D" id="2.70.150.10">
    <property type="entry name" value="Calcium-transporting ATPase, cytoplasmic transduction domain A"/>
    <property type="match status" value="1"/>
</dbReference>
<dbReference type="Pfam" id="PF00689">
    <property type="entry name" value="Cation_ATPase_C"/>
    <property type="match status" value="1"/>
</dbReference>
<evidence type="ECO:0000256" key="6">
    <source>
        <dbReference type="ARBA" id="ARBA00022989"/>
    </source>
</evidence>
<dbReference type="SUPFAM" id="SSF81665">
    <property type="entry name" value="Calcium ATPase, transmembrane domain M"/>
    <property type="match status" value="1"/>
</dbReference>
<dbReference type="InterPro" id="IPR059000">
    <property type="entry name" value="ATPase_P-type_domA"/>
</dbReference>
<dbReference type="PANTHER" id="PTHR24093:SF434">
    <property type="entry name" value="CALCIUM-TRANSPORTING ATPASE 13, PLASMA MEMBRANE-TYPE-RELATED"/>
    <property type="match status" value="1"/>
</dbReference>
<dbReference type="InterPro" id="IPR008250">
    <property type="entry name" value="ATPase_P-typ_transduc_dom_A_sf"/>
</dbReference>
<dbReference type="PANTHER" id="PTHR24093">
    <property type="entry name" value="CATION TRANSPORTING ATPASE"/>
    <property type="match status" value="1"/>
</dbReference>
<proteinExistence type="predicted"/>
<keyword evidence="7 8" id="KW-0472">Membrane</keyword>
<evidence type="ECO:0000256" key="3">
    <source>
        <dbReference type="ARBA" id="ARBA00022723"/>
    </source>
</evidence>
<dbReference type="Pfam" id="PF00122">
    <property type="entry name" value="E1-E2_ATPase"/>
    <property type="match status" value="1"/>
</dbReference>
<keyword evidence="5" id="KW-0460">Magnesium</keyword>
<feature type="transmembrane region" description="Helical" evidence="8">
    <location>
        <begin position="878"/>
        <end position="896"/>
    </location>
</feature>
<comment type="caution">
    <text evidence="12">The sequence shown here is derived from an EMBL/GenBank/DDBJ whole genome shotgun (WGS) entry which is preliminary data.</text>
</comment>
<evidence type="ECO:0000259" key="10">
    <source>
        <dbReference type="Pfam" id="PF00689"/>
    </source>
</evidence>
<feature type="transmembrane region" description="Helical" evidence="8">
    <location>
        <begin position="345"/>
        <end position="370"/>
    </location>
</feature>
<dbReference type="Pfam" id="PF13246">
    <property type="entry name" value="Cation_ATPase"/>
    <property type="match status" value="1"/>
</dbReference>
<dbReference type="SUPFAM" id="SSF56784">
    <property type="entry name" value="HAD-like"/>
    <property type="match status" value="1"/>
</dbReference>
<feature type="domain" description="Cation-transporting P-type ATPase N-terminal" evidence="11">
    <location>
        <begin position="57"/>
        <end position="126"/>
    </location>
</feature>
<dbReference type="AlphaFoldDB" id="A0AAV5M2P7"/>
<dbReference type="Gene3D" id="3.40.50.1000">
    <property type="entry name" value="HAD superfamily/HAD-like"/>
    <property type="match status" value="1"/>
</dbReference>
<dbReference type="EMBL" id="BPVZ01000172">
    <property type="protein sequence ID" value="GKV43742.1"/>
    <property type="molecule type" value="Genomic_DNA"/>
</dbReference>
<feature type="domain" description="Cation-transporting P-type ATPase C-terminal" evidence="10">
    <location>
        <begin position="767"/>
        <end position="940"/>
    </location>
</feature>
<keyword evidence="4" id="KW-0106">Calcium</keyword>
<feature type="transmembrane region" description="Helical" evidence="8">
    <location>
        <begin position="141"/>
        <end position="165"/>
    </location>
</feature>
<comment type="subcellular location">
    <subcellularLocation>
        <location evidence="1">Membrane</location>
    </subcellularLocation>
</comment>
<dbReference type="Proteomes" id="UP001054252">
    <property type="component" value="Unassembled WGS sequence"/>
</dbReference>
<dbReference type="PRINTS" id="PR00121">
    <property type="entry name" value="NAKATPASE"/>
</dbReference>
<dbReference type="SUPFAM" id="SSF81653">
    <property type="entry name" value="Calcium ATPase, transduction domain A"/>
    <property type="match status" value="1"/>
</dbReference>
<evidence type="ECO:0000313" key="12">
    <source>
        <dbReference type="EMBL" id="GKV43742.1"/>
    </source>
</evidence>
<reference evidence="12 13" key="1">
    <citation type="journal article" date="2021" name="Commun. Biol.">
        <title>The genome of Shorea leprosula (Dipterocarpaceae) highlights the ecological relevance of drought in aseasonal tropical rainforests.</title>
        <authorList>
            <person name="Ng K.K.S."/>
            <person name="Kobayashi M.J."/>
            <person name="Fawcett J.A."/>
            <person name="Hatakeyama M."/>
            <person name="Paape T."/>
            <person name="Ng C.H."/>
            <person name="Ang C.C."/>
            <person name="Tnah L.H."/>
            <person name="Lee C.T."/>
            <person name="Nishiyama T."/>
            <person name="Sese J."/>
            <person name="O'Brien M.J."/>
            <person name="Copetti D."/>
            <person name="Mohd Noor M.I."/>
            <person name="Ong R.C."/>
            <person name="Putra M."/>
            <person name="Sireger I.Z."/>
            <person name="Indrioko S."/>
            <person name="Kosugi Y."/>
            <person name="Izuno A."/>
            <person name="Isagi Y."/>
            <person name="Lee S.L."/>
            <person name="Shimizu K.K."/>
        </authorList>
    </citation>
    <scope>NUCLEOTIDE SEQUENCE [LARGE SCALE GENOMIC DNA]</scope>
    <source>
        <strain evidence="12">214</strain>
    </source>
</reference>
<dbReference type="InterPro" id="IPR023298">
    <property type="entry name" value="ATPase_P-typ_TM_dom_sf"/>
</dbReference>
<gene>
    <name evidence="12" type="ORF">SLEP1_g50994</name>
</gene>